<evidence type="ECO:0000313" key="1">
    <source>
        <dbReference type="EMBL" id="EGU84510.1"/>
    </source>
</evidence>
<name>F9FEZ5_FUSOF</name>
<dbReference type="AlphaFoldDB" id="F9FEZ5"/>
<reference evidence="1" key="1">
    <citation type="journal article" date="2012" name="Mol. Plant Microbe Interact.">
        <title>A highly conserved effector in Fusarium oxysporum is required for full virulence on Arabidopsis.</title>
        <authorList>
            <person name="Thatcher L.F."/>
            <person name="Gardiner D.M."/>
            <person name="Kazan K."/>
            <person name="Manners J."/>
        </authorList>
    </citation>
    <scope>NUCLEOTIDE SEQUENCE [LARGE SCALE GENOMIC DNA]</scope>
    <source>
        <strain evidence="1">Fo5176</strain>
    </source>
</reference>
<protein>
    <submittedName>
        <fullName evidence="1">Uncharacterized protein</fullName>
    </submittedName>
</protein>
<dbReference type="OrthoDB" id="3261350at2759"/>
<proteinExistence type="predicted"/>
<sequence>MADKNKLEAEMAARAAAVSQQVREALQSSLPVAPEQMMTVQIPGTVINAKEKGPYWFNPKEHAETPHRIKVHEARLVDGMVPLSKIMMGPTGKSVARSYAAALDMLIPEDAPIDMDTSTVAKSKAAERYLAAMKYLTSTVPNSSKTVVDVYVEKQQIWSDAMKDWDRAKNAARGMLEIAFSTWARTSADKWQDEAKRMYPQEIEKQQWHYDEWNQANFRNYKNHAQAKYMDWIVNGCKYKVDYNFGIVDVSSAMKRVESSKEASRNLVVIDPDGTTEWQEVTLEPSDWADICLEKLHSTGTGQMRLHSTWIGQMRLHSTWIGQMRLHWTWIGQMPCGRSLFVGVPTTHVANAPSFLILTHQTVPAIQLTHG</sequence>
<dbReference type="EMBL" id="AFQF01001519">
    <property type="protein sequence ID" value="EGU84510.1"/>
    <property type="molecule type" value="Genomic_DNA"/>
</dbReference>
<gene>
    <name evidence="1" type="ORF">FOXB_04973</name>
</gene>
<accession>F9FEZ5</accession>
<comment type="caution">
    <text evidence="1">The sequence shown here is derived from an EMBL/GenBank/DDBJ whole genome shotgun (WGS) entry which is preliminary data.</text>
</comment>
<organism evidence="1">
    <name type="scientific">Fusarium oxysporum (strain Fo5176)</name>
    <name type="common">Fusarium vascular wilt</name>
    <dbReference type="NCBI Taxonomy" id="660025"/>
    <lineage>
        <taxon>Eukaryota</taxon>
        <taxon>Fungi</taxon>
        <taxon>Dikarya</taxon>
        <taxon>Ascomycota</taxon>
        <taxon>Pezizomycotina</taxon>
        <taxon>Sordariomycetes</taxon>
        <taxon>Hypocreomycetidae</taxon>
        <taxon>Hypocreales</taxon>
        <taxon>Nectriaceae</taxon>
        <taxon>Fusarium</taxon>
        <taxon>Fusarium oxysporum species complex</taxon>
    </lineage>
</organism>